<dbReference type="GO" id="GO:0004563">
    <property type="term" value="F:beta-N-acetylhexosaminidase activity"/>
    <property type="evidence" value="ECO:0007669"/>
    <property type="project" value="UniProtKB-EC"/>
</dbReference>
<dbReference type="PROSITE" id="PS50022">
    <property type="entry name" value="FA58C_3"/>
    <property type="match status" value="1"/>
</dbReference>
<evidence type="ECO:0000313" key="9">
    <source>
        <dbReference type="EMBL" id="PWD97941.1"/>
    </source>
</evidence>
<dbReference type="RefSeq" id="WP_109265959.1">
    <property type="nucleotide sequence ID" value="NZ_QEWP01000022.1"/>
</dbReference>
<sequence>MDRRKIIRAIFLTLICTLGLSVNAQTKVDYRVVPLPHQIFDEAGKRLTINEKSPIINMEPENSMMRRNAEFLAEYIEDHSGIKMAVKSGNKKKGVILLKLGLENENPEAYKIEVNNKALVISGASEAGVFYGIQTLRKAIPVKPTSAIEFPAVTIKDEPRFSYRGMMLDVGRHIFSVDEVKTYIDMLALHNINNFHWHLTEDQGWRIEIKEYPKLTEMGSQRKETVIGRNSDRYDGKPYGGFYTQEEIREIVDYATKRYINVIPEIDMPGHMLGALASYPELGCTGGPYEVRTKWGIAYEVLCVGNDQALEFVKNVLNEVMDLFPSEFIHIGGDECPKTRWEKCPKCQARIEELGLKDDEAHTAEEKLQSYFISYAEKVINERGRRMIGWDEILEGGLAPNATVMSWRGMSGGVEAAKMGHDVVMTPNSHVYFDHYQSTDNARDPLAIGGYSPVERVYALEPVPDELTNEERKHILGAQANLWTEYIPVFEHAQFMVLPRMAALCEVQWMQPEQKNYEDFLSRLMPLIEIYKINDYNYAKHIFDINAEIVPNPKDETIDIYLDALNNGDIYYTLNGTAPVKHSPVYDEVIKIDENAQIKAVTFFDGEKSRVFSEDITFNKATTKPIEALQPVDEGYRFEGISTLVDGLSGNSNYRTGRWIAFRGNDLEAVIDLKKETTIKEAGLTSYVLKGDWIFDMRSFTVQVSDDGKNFETVARKEYEQLGQSDSNGIKKHTLRFDPTEARYVKIIAETEKEMPGWHSGAGKPGYLFVDEIIIN</sequence>
<dbReference type="InterPro" id="IPR017853">
    <property type="entry name" value="GH"/>
</dbReference>
<feature type="domain" description="F5/8 type C" evidence="8">
    <location>
        <begin position="659"/>
        <end position="747"/>
    </location>
</feature>
<dbReference type="PANTHER" id="PTHR22600:SF57">
    <property type="entry name" value="BETA-N-ACETYLHEXOSAMINIDASE"/>
    <property type="match status" value="1"/>
</dbReference>
<comment type="similarity">
    <text evidence="2">Belongs to the glycosyl hydrolase 20 family.</text>
</comment>
<comment type="caution">
    <text evidence="9">The sequence shown here is derived from an EMBL/GenBank/DDBJ whole genome shotgun (WGS) entry which is preliminary data.</text>
</comment>
<keyword evidence="10" id="KW-1185">Reference proteome</keyword>
<feature type="chain" id="PRO_5015620281" description="beta-N-acetylhexosaminidase" evidence="7">
    <location>
        <begin position="25"/>
        <end position="776"/>
    </location>
</feature>
<reference evidence="9 10" key="1">
    <citation type="submission" date="2018-05" db="EMBL/GenBank/DDBJ databases">
        <title>Marinilabilia rubrum sp. nov., isolated from saltern sediment.</title>
        <authorList>
            <person name="Zhang R."/>
        </authorList>
    </citation>
    <scope>NUCLEOTIDE SEQUENCE [LARGE SCALE GENOMIC DNA]</scope>
    <source>
        <strain evidence="9 10">WTE16</strain>
    </source>
</reference>
<protein>
    <recommendedName>
        <fullName evidence="3">beta-N-acetylhexosaminidase</fullName>
        <ecNumber evidence="3">3.2.1.52</ecNumber>
    </recommendedName>
</protein>
<dbReference type="GO" id="GO:0030203">
    <property type="term" value="P:glycosaminoglycan metabolic process"/>
    <property type="evidence" value="ECO:0007669"/>
    <property type="project" value="TreeGrafter"/>
</dbReference>
<dbReference type="Gene3D" id="2.60.120.260">
    <property type="entry name" value="Galactose-binding domain-like"/>
    <property type="match status" value="1"/>
</dbReference>
<evidence type="ECO:0000259" key="8">
    <source>
        <dbReference type="PROSITE" id="PS50022"/>
    </source>
</evidence>
<dbReference type="Gene3D" id="3.20.20.80">
    <property type="entry name" value="Glycosidases"/>
    <property type="match status" value="1"/>
</dbReference>
<accession>A0A2U2B4E1</accession>
<dbReference type="InterPro" id="IPR000421">
    <property type="entry name" value="FA58C"/>
</dbReference>
<evidence type="ECO:0000256" key="6">
    <source>
        <dbReference type="PIRSR" id="PIRSR625705-1"/>
    </source>
</evidence>
<evidence type="ECO:0000256" key="3">
    <source>
        <dbReference type="ARBA" id="ARBA00012663"/>
    </source>
</evidence>
<feature type="signal peptide" evidence="7">
    <location>
        <begin position="1"/>
        <end position="24"/>
    </location>
</feature>
<evidence type="ECO:0000256" key="4">
    <source>
        <dbReference type="ARBA" id="ARBA00022801"/>
    </source>
</evidence>
<dbReference type="Pfam" id="PF00728">
    <property type="entry name" value="Glyco_hydro_20"/>
    <property type="match status" value="1"/>
</dbReference>
<dbReference type="AlphaFoldDB" id="A0A2U2B4E1"/>
<dbReference type="Pfam" id="PF13287">
    <property type="entry name" value="Fn3_assoc"/>
    <property type="match status" value="1"/>
</dbReference>
<evidence type="ECO:0000313" key="10">
    <source>
        <dbReference type="Proteomes" id="UP000244956"/>
    </source>
</evidence>
<organism evidence="9 10">
    <name type="scientific">Marinilabilia rubra</name>
    <dbReference type="NCBI Taxonomy" id="2162893"/>
    <lineage>
        <taxon>Bacteria</taxon>
        <taxon>Pseudomonadati</taxon>
        <taxon>Bacteroidota</taxon>
        <taxon>Bacteroidia</taxon>
        <taxon>Marinilabiliales</taxon>
        <taxon>Marinilabiliaceae</taxon>
        <taxon>Marinilabilia</taxon>
    </lineage>
</organism>
<evidence type="ECO:0000256" key="5">
    <source>
        <dbReference type="ARBA" id="ARBA00023295"/>
    </source>
</evidence>
<dbReference type="InterPro" id="IPR015883">
    <property type="entry name" value="Glyco_hydro_20_cat"/>
</dbReference>
<comment type="catalytic activity">
    <reaction evidence="1">
        <text>Hydrolysis of terminal non-reducing N-acetyl-D-hexosamine residues in N-acetyl-beta-D-hexosaminides.</text>
        <dbReference type="EC" id="3.2.1.52"/>
    </reaction>
</comment>
<keyword evidence="5" id="KW-0326">Glycosidase</keyword>
<dbReference type="PANTHER" id="PTHR22600">
    <property type="entry name" value="BETA-HEXOSAMINIDASE"/>
    <property type="match status" value="1"/>
</dbReference>
<dbReference type="EMBL" id="QEWP01000022">
    <property type="protein sequence ID" value="PWD97941.1"/>
    <property type="molecule type" value="Genomic_DNA"/>
</dbReference>
<evidence type="ECO:0000256" key="2">
    <source>
        <dbReference type="ARBA" id="ARBA00006285"/>
    </source>
</evidence>
<feature type="active site" description="Proton donor" evidence="6">
    <location>
        <position position="335"/>
    </location>
</feature>
<evidence type="ECO:0000256" key="7">
    <source>
        <dbReference type="SAM" id="SignalP"/>
    </source>
</evidence>
<dbReference type="SUPFAM" id="SSF49785">
    <property type="entry name" value="Galactose-binding domain-like"/>
    <property type="match status" value="1"/>
</dbReference>
<dbReference type="SUPFAM" id="SSF51445">
    <property type="entry name" value="(Trans)glycosidases"/>
    <property type="match status" value="1"/>
</dbReference>
<dbReference type="InterPro" id="IPR026876">
    <property type="entry name" value="Fn3_assoc_repeat"/>
</dbReference>
<dbReference type="GO" id="GO:0005975">
    <property type="term" value="P:carbohydrate metabolic process"/>
    <property type="evidence" value="ECO:0007669"/>
    <property type="project" value="InterPro"/>
</dbReference>
<dbReference type="GO" id="GO:0016020">
    <property type="term" value="C:membrane"/>
    <property type="evidence" value="ECO:0007669"/>
    <property type="project" value="TreeGrafter"/>
</dbReference>
<dbReference type="Proteomes" id="UP000244956">
    <property type="component" value="Unassembled WGS sequence"/>
</dbReference>
<gene>
    <name evidence="9" type="ORF">DDZ16_18370</name>
</gene>
<name>A0A2U2B4E1_9BACT</name>
<dbReference type="InterPro" id="IPR015882">
    <property type="entry name" value="HEX_bac_N"/>
</dbReference>
<dbReference type="OrthoDB" id="1090159at2"/>
<proteinExistence type="inferred from homology"/>
<dbReference type="SUPFAM" id="SSF55545">
    <property type="entry name" value="beta-N-acetylhexosaminidase-like domain"/>
    <property type="match status" value="1"/>
</dbReference>
<dbReference type="Pfam" id="PF00754">
    <property type="entry name" value="F5_F8_type_C"/>
    <property type="match status" value="1"/>
</dbReference>
<keyword evidence="4" id="KW-0378">Hydrolase</keyword>
<dbReference type="PRINTS" id="PR00738">
    <property type="entry name" value="GLHYDRLASE20"/>
</dbReference>
<keyword evidence="7" id="KW-0732">Signal</keyword>
<evidence type="ECO:0000256" key="1">
    <source>
        <dbReference type="ARBA" id="ARBA00001231"/>
    </source>
</evidence>
<dbReference type="Pfam" id="PF02838">
    <property type="entry name" value="Glyco_hydro_20b"/>
    <property type="match status" value="1"/>
</dbReference>
<dbReference type="InterPro" id="IPR025705">
    <property type="entry name" value="Beta_hexosaminidase_sua/sub"/>
</dbReference>
<dbReference type="EC" id="3.2.1.52" evidence="3"/>
<dbReference type="InterPro" id="IPR029018">
    <property type="entry name" value="Hex-like_dom2"/>
</dbReference>
<dbReference type="CDD" id="cd06563">
    <property type="entry name" value="GH20_chitobiase-like"/>
    <property type="match status" value="1"/>
</dbReference>
<dbReference type="InterPro" id="IPR008979">
    <property type="entry name" value="Galactose-bd-like_sf"/>
</dbReference>
<dbReference type="Gene3D" id="3.30.379.10">
    <property type="entry name" value="Chitobiase/beta-hexosaminidase domain 2-like"/>
    <property type="match status" value="1"/>
</dbReference>